<dbReference type="InterPro" id="IPR003593">
    <property type="entry name" value="AAA+_ATPase"/>
</dbReference>
<dbReference type="EMBL" id="MHKE01000004">
    <property type="protein sequence ID" value="OGY84838.1"/>
    <property type="molecule type" value="Genomic_DNA"/>
</dbReference>
<accession>A0A1G2B6K5</accession>
<dbReference type="GO" id="GO:0034605">
    <property type="term" value="P:cellular response to heat"/>
    <property type="evidence" value="ECO:0007669"/>
    <property type="project" value="TreeGrafter"/>
</dbReference>
<comment type="caution">
    <text evidence="8">The sequence shown here is derived from an EMBL/GenBank/DDBJ whole genome shotgun (WGS) entry which is preliminary data.</text>
</comment>
<dbReference type="InterPro" id="IPR003959">
    <property type="entry name" value="ATPase_AAA_core"/>
</dbReference>
<dbReference type="CDD" id="cd00009">
    <property type="entry name" value="AAA"/>
    <property type="match status" value="1"/>
</dbReference>
<proteinExistence type="predicted"/>
<dbReference type="SMART" id="SM01086">
    <property type="entry name" value="ClpB_D2-small"/>
    <property type="match status" value="1"/>
</dbReference>
<dbReference type="Gene3D" id="1.10.1780.10">
    <property type="entry name" value="Clp, N-terminal domain"/>
    <property type="match status" value="1"/>
</dbReference>
<dbReference type="GO" id="GO:0016887">
    <property type="term" value="F:ATP hydrolysis activity"/>
    <property type="evidence" value="ECO:0007669"/>
    <property type="project" value="InterPro"/>
</dbReference>
<dbReference type="PROSITE" id="PS51903">
    <property type="entry name" value="CLP_R"/>
    <property type="match status" value="1"/>
</dbReference>
<dbReference type="PROSITE" id="PS00870">
    <property type="entry name" value="CLPAB_1"/>
    <property type="match status" value="1"/>
</dbReference>
<evidence type="ECO:0000256" key="6">
    <source>
        <dbReference type="SAM" id="Coils"/>
    </source>
</evidence>
<dbReference type="SMART" id="SM00382">
    <property type="entry name" value="AAA"/>
    <property type="match status" value="2"/>
</dbReference>
<dbReference type="Pfam" id="PF02861">
    <property type="entry name" value="Clp_N"/>
    <property type="match status" value="1"/>
</dbReference>
<evidence type="ECO:0000256" key="3">
    <source>
        <dbReference type="ARBA" id="ARBA00022840"/>
    </source>
</evidence>
<dbReference type="CDD" id="cd19499">
    <property type="entry name" value="RecA-like_ClpB_Hsp104-like"/>
    <property type="match status" value="1"/>
</dbReference>
<dbReference type="Gene3D" id="1.10.8.60">
    <property type="match status" value="2"/>
</dbReference>
<dbReference type="Gene3D" id="4.10.860.10">
    <property type="entry name" value="UVR domain"/>
    <property type="match status" value="1"/>
</dbReference>
<dbReference type="Pfam" id="PF17871">
    <property type="entry name" value="AAA_lid_9"/>
    <property type="match status" value="1"/>
</dbReference>
<dbReference type="InterPro" id="IPR050130">
    <property type="entry name" value="ClpA_ClpB"/>
</dbReference>
<dbReference type="InterPro" id="IPR001270">
    <property type="entry name" value="ClpA/B"/>
</dbReference>
<sequence length="834" mass="93892">MDKKILDKFSTHLKEAFRQANTISAEFGHGSVNPEHMLFGLAMQRGSIAAEILDKVGVTNEKLRRIIAEYNQTVLPSQELDKQRFVRRLSSESKQVIQKAALLAHQHKHKYIGTEHVLYAILQLETRALTALSQQYILKKQEILDHLKTVMKTTSRFPDLTQLFEQQKSFEKVETGTRDAKNPALQFFTTDLTDRKLQKSIDPVIGRAKEIERLIHILSRRTKNNPALIGDPGVGKTAIVEGLAKKILEGDVPDILLTKRILALDLSLVVAGTIYRGEFEGRFKQIIDEIKADPNIILFIDELHTIIGTGSAAGSMDAANILKPALAKGEIRCIGATTMDEYRKHIESDPALERRFQPIIVEEASIEETREVLRGIRENYEKYHHVSITDEAIDTAVNLSARYIQDKQLPDKAIDLVDEAASKLKVRYSNQGVIREMRSLEDQLGKVKKKKHSAVNKEQFQQALAIKAEENALLERIAALRIRQEQEEQRILGKVMKRDIADIISKVTGVPLDDLVTEDRERLMNLEKIMGQSIFGQDEALKTIADFIRRSRVGLTNPNRPLGSFVFLGPSGVGKTETAKELARVVYEDEKALIRIDMSEFSERFNISKLIGAPAGYVGYKEGAKLTDAVKRRPYSVVLLDEIEKAHPDVFNVLLQVLEDGHLTDAVGRKVNFKNTAIIMTSNIGSENLQRGAEIGFDAKTPVDKKEAEKQFEQISSQVKKNLEEHFRPEFLNRIDKVVVFKPLSNDVVQLVVNKQLGELAGRLRERSITLKWDAKVAKFITETSYSPKQGARAVRNTIQEHIENPLAQAVLDANFKAGGEARLVLRGKKIVIE</sequence>
<dbReference type="FunFam" id="3.40.50.300:FF:000025">
    <property type="entry name" value="ATP-dependent Clp protease subunit"/>
    <property type="match status" value="1"/>
</dbReference>
<evidence type="ECO:0000313" key="8">
    <source>
        <dbReference type="EMBL" id="OGY84838.1"/>
    </source>
</evidence>
<keyword evidence="6" id="KW-0175">Coiled coil</keyword>
<dbReference type="InterPro" id="IPR041546">
    <property type="entry name" value="ClpA/ClpB_AAA_lid"/>
</dbReference>
<evidence type="ECO:0000256" key="5">
    <source>
        <dbReference type="PROSITE-ProRule" id="PRU01251"/>
    </source>
</evidence>
<keyword evidence="2" id="KW-0547">Nucleotide-binding</keyword>
<dbReference type="SUPFAM" id="SSF52540">
    <property type="entry name" value="P-loop containing nucleoside triphosphate hydrolases"/>
    <property type="match status" value="2"/>
</dbReference>
<evidence type="ECO:0000256" key="4">
    <source>
        <dbReference type="ARBA" id="ARBA00023186"/>
    </source>
</evidence>
<dbReference type="SUPFAM" id="SSF81923">
    <property type="entry name" value="Double Clp-N motif"/>
    <property type="match status" value="1"/>
</dbReference>
<dbReference type="Pfam" id="PF07724">
    <property type="entry name" value="AAA_2"/>
    <property type="match status" value="1"/>
</dbReference>
<keyword evidence="1 5" id="KW-0677">Repeat</keyword>
<dbReference type="STRING" id="1798543.A2898_03955"/>
<dbReference type="InterPro" id="IPR036628">
    <property type="entry name" value="Clp_N_dom_sf"/>
</dbReference>
<dbReference type="GO" id="GO:0005737">
    <property type="term" value="C:cytoplasm"/>
    <property type="evidence" value="ECO:0007669"/>
    <property type="project" value="TreeGrafter"/>
</dbReference>
<protein>
    <recommendedName>
        <fullName evidence="7">Clp R domain-containing protein</fullName>
    </recommendedName>
</protein>
<dbReference type="GO" id="GO:0005524">
    <property type="term" value="F:ATP binding"/>
    <property type="evidence" value="ECO:0007669"/>
    <property type="project" value="UniProtKB-KW"/>
</dbReference>
<organism evidence="8 9">
    <name type="scientific">Candidatus Kerfeldbacteria bacterium RIFCSPLOWO2_01_FULL_48_11</name>
    <dbReference type="NCBI Taxonomy" id="1798543"/>
    <lineage>
        <taxon>Bacteria</taxon>
        <taxon>Candidatus Kerfeldiibacteriota</taxon>
    </lineage>
</organism>
<name>A0A1G2B6K5_9BACT</name>
<evidence type="ECO:0000259" key="7">
    <source>
        <dbReference type="PROSITE" id="PS51903"/>
    </source>
</evidence>
<evidence type="ECO:0000256" key="1">
    <source>
        <dbReference type="ARBA" id="ARBA00022737"/>
    </source>
</evidence>
<dbReference type="Proteomes" id="UP000179164">
    <property type="component" value="Unassembled WGS sequence"/>
</dbReference>
<evidence type="ECO:0000313" key="9">
    <source>
        <dbReference type="Proteomes" id="UP000179164"/>
    </source>
</evidence>
<dbReference type="AlphaFoldDB" id="A0A1G2B6K5"/>
<feature type="coiled-coil region" evidence="6">
    <location>
        <begin position="430"/>
        <end position="490"/>
    </location>
</feature>
<dbReference type="InterPro" id="IPR019489">
    <property type="entry name" value="Clp_ATPase_C"/>
</dbReference>
<dbReference type="Pfam" id="PF10431">
    <property type="entry name" value="ClpB_D2-small"/>
    <property type="match status" value="1"/>
</dbReference>
<reference evidence="8 9" key="1">
    <citation type="journal article" date="2016" name="Nat. Commun.">
        <title>Thousands of microbial genomes shed light on interconnected biogeochemical processes in an aquifer system.</title>
        <authorList>
            <person name="Anantharaman K."/>
            <person name="Brown C.T."/>
            <person name="Hug L.A."/>
            <person name="Sharon I."/>
            <person name="Castelle C.J."/>
            <person name="Probst A.J."/>
            <person name="Thomas B.C."/>
            <person name="Singh A."/>
            <person name="Wilkins M.J."/>
            <person name="Karaoz U."/>
            <person name="Brodie E.L."/>
            <person name="Williams K.H."/>
            <person name="Hubbard S.S."/>
            <person name="Banfield J.F."/>
        </authorList>
    </citation>
    <scope>NUCLEOTIDE SEQUENCE [LARGE SCALE GENOMIC DNA]</scope>
</reference>
<evidence type="ECO:0000256" key="2">
    <source>
        <dbReference type="ARBA" id="ARBA00022741"/>
    </source>
</evidence>
<dbReference type="FunFam" id="3.40.50.300:FF:000010">
    <property type="entry name" value="Chaperone clpB 1, putative"/>
    <property type="match status" value="1"/>
</dbReference>
<gene>
    <name evidence="8" type="ORF">A2898_03955</name>
</gene>
<dbReference type="InterPro" id="IPR027417">
    <property type="entry name" value="P-loop_NTPase"/>
</dbReference>
<dbReference type="Gene3D" id="3.40.50.300">
    <property type="entry name" value="P-loop containing nucleotide triphosphate hydrolases"/>
    <property type="match status" value="2"/>
</dbReference>
<dbReference type="PRINTS" id="PR00300">
    <property type="entry name" value="CLPPROTEASEA"/>
</dbReference>
<dbReference type="Pfam" id="PF00004">
    <property type="entry name" value="AAA"/>
    <property type="match status" value="1"/>
</dbReference>
<dbReference type="PANTHER" id="PTHR11638:SF18">
    <property type="entry name" value="HEAT SHOCK PROTEIN 104"/>
    <property type="match status" value="1"/>
</dbReference>
<feature type="domain" description="Clp R" evidence="7">
    <location>
        <begin position="6"/>
        <end position="153"/>
    </location>
</feature>
<dbReference type="InterPro" id="IPR018368">
    <property type="entry name" value="ClpA/B_CS1"/>
</dbReference>
<keyword evidence="3" id="KW-0067">ATP-binding</keyword>
<keyword evidence="4" id="KW-0143">Chaperone</keyword>
<dbReference type="PANTHER" id="PTHR11638">
    <property type="entry name" value="ATP-DEPENDENT CLP PROTEASE"/>
    <property type="match status" value="1"/>
</dbReference>
<dbReference type="InterPro" id="IPR004176">
    <property type="entry name" value="Clp_R_N"/>
</dbReference>